<dbReference type="RefSeq" id="XP_062677285.1">
    <property type="nucleotide sequence ID" value="XM_062825768.1"/>
</dbReference>
<dbReference type="EMBL" id="JAUEPP010000008">
    <property type="protein sequence ID" value="KAK3337834.1"/>
    <property type="molecule type" value="Genomic_DNA"/>
</dbReference>
<feature type="compositionally biased region" description="Basic residues" evidence="10">
    <location>
        <begin position="224"/>
        <end position="241"/>
    </location>
</feature>
<dbReference type="PROSITE" id="PS51192">
    <property type="entry name" value="HELICASE_ATP_BIND_1"/>
    <property type="match status" value="1"/>
</dbReference>
<evidence type="ECO:0000256" key="10">
    <source>
        <dbReference type="SAM" id="MobiDB-lite"/>
    </source>
</evidence>
<gene>
    <name evidence="13" type="ORF">B0H65DRAFT_445777</name>
</gene>
<evidence type="ECO:0000313" key="14">
    <source>
        <dbReference type="Proteomes" id="UP001278500"/>
    </source>
</evidence>
<dbReference type="GO" id="GO:0008270">
    <property type="term" value="F:zinc ion binding"/>
    <property type="evidence" value="ECO:0007669"/>
    <property type="project" value="UniProtKB-KW"/>
</dbReference>
<dbReference type="GO" id="GO:0008094">
    <property type="term" value="F:ATP-dependent activity, acting on DNA"/>
    <property type="evidence" value="ECO:0007669"/>
    <property type="project" value="TreeGrafter"/>
</dbReference>
<evidence type="ECO:0000256" key="6">
    <source>
        <dbReference type="ARBA" id="ARBA00022806"/>
    </source>
</evidence>
<dbReference type="PROSITE" id="PS00518">
    <property type="entry name" value="ZF_RING_1"/>
    <property type="match status" value="1"/>
</dbReference>
<dbReference type="SUPFAM" id="SSF52540">
    <property type="entry name" value="P-loop containing nucleoside triphosphate hydrolases"/>
    <property type="match status" value="2"/>
</dbReference>
<feature type="region of interest" description="Disordered" evidence="10">
    <location>
        <begin position="388"/>
        <end position="421"/>
    </location>
</feature>
<dbReference type="InterPro" id="IPR049730">
    <property type="entry name" value="SNF2/RAD54-like_C"/>
</dbReference>
<dbReference type="GO" id="GO:0005634">
    <property type="term" value="C:nucleus"/>
    <property type="evidence" value="ECO:0007669"/>
    <property type="project" value="TreeGrafter"/>
</dbReference>
<dbReference type="InterPro" id="IPR001841">
    <property type="entry name" value="Znf_RING"/>
</dbReference>
<dbReference type="InterPro" id="IPR013083">
    <property type="entry name" value="Znf_RING/FYVE/PHD"/>
</dbReference>
<reference evidence="13" key="1">
    <citation type="journal article" date="2023" name="Mol. Phylogenet. Evol.">
        <title>Genome-scale phylogeny and comparative genomics of the fungal order Sordariales.</title>
        <authorList>
            <person name="Hensen N."/>
            <person name="Bonometti L."/>
            <person name="Westerberg I."/>
            <person name="Brannstrom I.O."/>
            <person name="Guillou S."/>
            <person name="Cros-Aarteil S."/>
            <person name="Calhoun S."/>
            <person name="Haridas S."/>
            <person name="Kuo A."/>
            <person name="Mondo S."/>
            <person name="Pangilinan J."/>
            <person name="Riley R."/>
            <person name="LaButti K."/>
            <person name="Andreopoulos B."/>
            <person name="Lipzen A."/>
            <person name="Chen C."/>
            <person name="Yan M."/>
            <person name="Daum C."/>
            <person name="Ng V."/>
            <person name="Clum A."/>
            <person name="Steindorff A."/>
            <person name="Ohm R.A."/>
            <person name="Martin F."/>
            <person name="Silar P."/>
            <person name="Natvig D.O."/>
            <person name="Lalanne C."/>
            <person name="Gautier V."/>
            <person name="Ament-Velasquez S.L."/>
            <person name="Kruys A."/>
            <person name="Hutchinson M.I."/>
            <person name="Powell A.J."/>
            <person name="Barry K."/>
            <person name="Miller A.N."/>
            <person name="Grigoriev I.V."/>
            <person name="Debuchy R."/>
            <person name="Gladieux P."/>
            <person name="Hiltunen Thoren M."/>
            <person name="Johannesson H."/>
        </authorList>
    </citation>
    <scope>NUCLEOTIDE SEQUENCE</scope>
    <source>
        <strain evidence="13">CBS 560.94</strain>
    </source>
</reference>
<feature type="compositionally biased region" description="Basic residues" evidence="10">
    <location>
        <begin position="396"/>
        <end position="417"/>
    </location>
</feature>
<keyword evidence="4 9" id="KW-0863">Zinc-finger</keyword>
<dbReference type="GeneID" id="87862922"/>
<feature type="region of interest" description="Disordered" evidence="10">
    <location>
        <begin position="307"/>
        <end position="375"/>
    </location>
</feature>
<evidence type="ECO:0000313" key="13">
    <source>
        <dbReference type="EMBL" id="KAK3337834.1"/>
    </source>
</evidence>
<evidence type="ECO:0000256" key="5">
    <source>
        <dbReference type="ARBA" id="ARBA00022801"/>
    </source>
</evidence>
<feature type="compositionally biased region" description="Basic and acidic residues" evidence="10">
    <location>
        <begin position="65"/>
        <end position="79"/>
    </location>
</feature>
<keyword evidence="14" id="KW-1185">Reference proteome</keyword>
<dbReference type="Gene3D" id="3.40.50.300">
    <property type="entry name" value="P-loop containing nucleotide triphosphate hydrolases"/>
    <property type="match status" value="2"/>
</dbReference>
<evidence type="ECO:0000256" key="3">
    <source>
        <dbReference type="ARBA" id="ARBA00022741"/>
    </source>
</evidence>
<feature type="region of interest" description="Disordered" evidence="10">
    <location>
        <begin position="946"/>
        <end position="993"/>
    </location>
</feature>
<dbReference type="Pfam" id="PF13923">
    <property type="entry name" value="zf-C3HC4_2"/>
    <property type="match status" value="1"/>
</dbReference>
<dbReference type="Pfam" id="PF00176">
    <property type="entry name" value="SNF2-rel_dom"/>
    <property type="match status" value="1"/>
</dbReference>
<dbReference type="SUPFAM" id="SSF57850">
    <property type="entry name" value="RING/U-box"/>
    <property type="match status" value="1"/>
</dbReference>
<dbReference type="InterPro" id="IPR027417">
    <property type="entry name" value="P-loop_NTPase"/>
</dbReference>
<comment type="caution">
    <text evidence="13">The sequence shown here is derived from an EMBL/GenBank/DDBJ whole genome shotgun (WGS) entry which is preliminary data.</text>
</comment>
<accession>A0AAE0MNQ6</accession>
<dbReference type="InterPro" id="IPR038718">
    <property type="entry name" value="SNF2-like_sf"/>
</dbReference>
<dbReference type="PROSITE" id="PS50089">
    <property type="entry name" value="ZF_RING_2"/>
    <property type="match status" value="1"/>
</dbReference>
<dbReference type="GO" id="GO:0006281">
    <property type="term" value="P:DNA repair"/>
    <property type="evidence" value="ECO:0007669"/>
    <property type="project" value="TreeGrafter"/>
</dbReference>
<dbReference type="SMART" id="SM00184">
    <property type="entry name" value="RING"/>
    <property type="match status" value="1"/>
</dbReference>
<keyword evidence="8" id="KW-0067">ATP-binding</keyword>
<evidence type="ECO:0000259" key="11">
    <source>
        <dbReference type="PROSITE" id="PS50089"/>
    </source>
</evidence>
<dbReference type="CDD" id="cd18008">
    <property type="entry name" value="DEXDc_SHPRH-like"/>
    <property type="match status" value="1"/>
</dbReference>
<dbReference type="InterPro" id="IPR050628">
    <property type="entry name" value="SNF2_RAD54_helicase_TF"/>
</dbReference>
<dbReference type="AlphaFoldDB" id="A0AAE0MNQ6"/>
<dbReference type="SMART" id="SM00487">
    <property type="entry name" value="DEXDc"/>
    <property type="match status" value="1"/>
</dbReference>
<proteinExistence type="inferred from homology"/>
<dbReference type="InterPro" id="IPR014001">
    <property type="entry name" value="Helicase_ATP-bd"/>
</dbReference>
<dbReference type="InterPro" id="IPR001650">
    <property type="entry name" value="Helicase_C-like"/>
</dbReference>
<evidence type="ECO:0000259" key="12">
    <source>
        <dbReference type="PROSITE" id="PS51192"/>
    </source>
</evidence>
<organism evidence="13 14">
    <name type="scientific">Neurospora tetraspora</name>
    <dbReference type="NCBI Taxonomy" id="94610"/>
    <lineage>
        <taxon>Eukaryota</taxon>
        <taxon>Fungi</taxon>
        <taxon>Dikarya</taxon>
        <taxon>Ascomycota</taxon>
        <taxon>Pezizomycotina</taxon>
        <taxon>Sordariomycetes</taxon>
        <taxon>Sordariomycetidae</taxon>
        <taxon>Sordariales</taxon>
        <taxon>Sordariaceae</taxon>
        <taxon>Neurospora</taxon>
    </lineage>
</organism>
<reference evidence="13" key="2">
    <citation type="submission" date="2023-06" db="EMBL/GenBank/DDBJ databases">
        <authorList>
            <consortium name="Lawrence Berkeley National Laboratory"/>
            <person name="Haridas S."/>
            <person name="Hensen N."/>
            <person name="Bonometti L."/>
            <person name="Westerberg I."/>
            <person name="Brannstrom I.O."/>
            <person name="Guillou S."/>
            <person name="Cros-Aarteil S."/>
            <person name="Calhoun S."/>
            <person name="Kuo A."/>
            <person name="Mondo S."/>
            <person name="Pangilinan J."/>
            <person name="Riley R."/>
            <person name="Labutti K."/>
            <person name="Andreopoulos B."/>
            <person name="Lipzen A."/>
            <person name="Chen C."/>
            <person name="Yanf M."/>
            <person name="Daum C."/>
            <person name="Ng V."/>
            <person name="Clum A."/>
            <person name="Steindorff A."/>
            <person name="Ohm R."/>
            <person name="Martin F."/>
            <person name="Silar P."/>
            <person name="Natvig D."/>
            <person name="Lalanne C."/>
            <person name="Gautier V."/>
            <person name="Ament-Velasquez S.L."/>
            <person name="Kruys A."/>
            <person name="Hutchinson M.I."/>
            <person name="Powell A.J."/>
            <person name="Barry K."/>
            <person name="Miller A.N."/>
            <person name="Grigoriev I.V."/>
            <person name="Debuchy R."/>
            <person name="Gladieux P."/>
            <person name="Thoren M.H."/>
            <person name="Johannesson H."/>
        </authorList>
    </citation>
    <scope>NUCLEOTIDE SEQUENCE</scope>
    <source>
        <strain evidence="13">CBS 560.94</strain>
    </source>
</reference>
<dbReference type="InterPro" id="IPR017907">
    <property type="entry name" value="Znf_RING_CS"/>
</dbReference>
<feature type="compositionally biased region" description="Polar residues" evidence="10">
    <location>
        <begin position="342"/>
        <end position="351"/>
    </location>
</feature>
<evidence type="ECO:0000256" key="4">
    <source>
        <dbReference type="ARBA" id="ARBA00022771"/>
    </source>
</evidence>
<evidence type="ECO:0000256" key="1">
    <source>
        <dbReference type="ARBA" id="ARBA00007025"/>
    </source>
</evidence>
<dbReference type="GO" id="GO:0016787">
    <property type="term" value="F:hydrolase activity"/>
    <property type="evidence" value="ECO:0007669"/>
    <property type="project" value="UniProtKB-KW"/>
</dbReference>
<feature type="region of interest" description="Disordered" evidence="10">
    <location>
        <begin position="145"/>
        <end position="260"/>
    </location>
</feature>
<evidence type="ECO:0000256" key="8">
    <source>
        <dbReference type="ARBA" id="ARBA00022840"/>
    </source>
</evidence>
<feature type="domain" description="Helicase ATP-binding" evidence="12">
    <location>
        <begin position="509"/>
        <end position="701"/>
    </location>
</feature>
<sequence>MSPNPSDFSVDPSDIPQLKHLPNYWPATESGHGTSAPPMFQEHTPAPDPVRSLSEDPNLDPWTTSRRDEMSDPNDDRNGHSTPINVDDDDESLFGGPSLGDDQGGNDAVAQDAESGFPAAVMIEDDDDLMIVEPEDVPAYVRAKFDEKKKPKANDELFVSPGPPVASAEPIKVEEDDDLLLLHHVTKNTGRASEDNDEENDKDSDEDYESDEYAQRSDGESSAKRRRRNKGKGKQKQRRRVGGGEKTLQGQPLQEPSDEELAQMFMEKERLSKLSKSEKLSLMDRMKLAAITAKIADLETLAQNMDSISGADDANPSDEEADSDAGIEAALRAIEVLGETENAASSNNGDPQGSGFGPGEQQAEGSGKKKRKASAKTAKEWWEQFYAEKEDNKSSAKGKKKQLTAARKKNKPSKGKKGITTAQERRLMEMLKNNNPIVARAAHGDVAMPGPIDTRRQDDQLQAMKDFLLKMSGNPTKRHRSMEMGELKRSIRSFGRGKIVGVSWMLGQEFSPAPPFGGILADQMGLGKTVQVLATIVSNPPSEEDIKAGSHATLIVAPSAAILQWLRELEKHCTEEAIGTWHHYRSQSMGDKLWKKADVLLASYTQVANAFPSDKDLKRIAGMKVSDEEWVKEFDEVQGDLLKSSFHRVVLDEAHAIRNPNSRTSKACISLVSKHRWLLTGTPFHNSIDELYPYMRFLNCHWATDPRDFQAQFGDLEKDTTKQRLEAVISSIMLRRRVDDTFLGAPILQIPKTHPIEECRVDLSVEERLIYSRLEQRFLDNIKTQIDASDKAKMRTYLACITRLRQAVSHPYLLEDTMAKNFNTEDLTYLQNSLAKLGGRTPLHIQLQRWMTMEYEARIKEGDTAARFGQSQFDMDQQFAEMQEGKAGEEVDCRLCYDIATDPVITDPCGHLFCSDCIEGKLELDPGICPSCKNVLMRLEKLEQPVRQEQNSGQDAVLDVEDQPQRSQKRKYNKRPVENTIGQDMNGVEPRDKEGSKWLASWDETQHHSLAGSAKTVAIKSKILEWQYQAPEDKIIVFVQWVRLARILGRVLAEEGINFLYYFGSMTKDQRNKAVETFQDDPNAKVMWCSAVDSQAFGRVHRIGQEKETYFVRILTNNTIDENLMSLQKKKDGNISQIMQEDGVHRDPPTLEELAQLFGNNNDANNQAEAVEDNTIDE</sequence>
<dbReference type="GO" id="GO:0004386">
    <property type="term" value="F:helicase activity"/>
    <property type="evidence" value="ECO:0007669"/>
    <property type="project" value="UniProtKB-KW"/>
</dbReference>
<dbReference type="PANTHER" id="PTHR45626">
    <property type="entry name" value="TRANSCRIPTION TERMINATION FACTOR 2-RELATED"/>
    <property type="match status" value="1"/>
</dbReference>
<evidence type="ECO:0000256" key="2">
    <source>
        <dbReference type="ARBA" id="ARBA00022723"/>
    </source>
</evidence>
<feature type="compositionally biased region" description="Acidic residues" evidence="10">
    <location>
        <begin position="195"/>
        <end position="212"/>
    </location>
</feature>
<dbReference type="Gene3D" id="3.30.40.10">
    <property type="entry name" value="Zinc/RING finger domain, C3HC4 (zinc finger)"/>
    <property type="match status" value="1"/>
</dbReference>
<feature type="compositionally biased region" description="Acidic residues" evidence="10">
    <location>
        <begin position="315"/>
        <end position="325"/>
    </location>
</feature>
<dbReference type="GO" id="GO:0005524">
    <property type="term" value="F:ATP binding"/>
    <property type="evidence" value="ECO:0007669"/>
    <property type="project" value="UniProtKB-KW"/>
</dbReference>
<dbReference type="Pfam" id="PF00271">
    <property type="entry name" value="Helicase_C"/>
    <property type="match status" value="1"/>
</dbReference>
<comment type="similarity">
    <text evidence="1">Belongs to the SNF2/RAD54 helicase family.</text>
</comment>
<feature type="region of interest" description="Disordered" evidence="10">
    <location>
        <begin position="1"/>
        <end position="117"/>
    </location>
</feature>
<keyword evidence="5" id="KW-0378">Hydrolase</keyword>
<keyword evidence="3" id="KW-0547">Nucleotide-binding</keyword>
<keyword evidence="2" id="KW-0479">Metal-binding</keyword>
<keyword evidence="7" id="KW-0862">Zinc</keyword>
<protein>
    <submittedName>
        <fullName evidence="13">SNF2 family N-terminal domain-containing protein</fullName>
    </submittedName>
</protein>
<dbReference type="Proteomes" id="UP001278500">
    <property type="component" value="Unassembled WGS sequence"/>
</dbReference>
<keyword evidence="6" id="KW-0347">Helicase</keyword>
<dbReference type="PANTHER" id="PTHR45626:SF17">
    <property type="entry name" value="HELICASE-LIKE TRANSCRIPTION FACTOR"/>
    <property type="match status" value="1"/>
</dbReference>
<feature type="compositionally biased region" description="Basic and acidic residues" evidence="10">
    <location>
        <begin position="213"/>
        <end position="223"/>
    </location>
</feature>
<dbReference type="Gene3D" id="3.40.50.10810">
    <property type="entry name" value="Tandem AAA-ATPase domain"/>
    <property type="match status" value="1"/>
</dbReference>
<evidence type="ECO:0000256" key="9">
    <source>
        <dbReference type="PROSITE-ProRule" id="PRU00175"/>
    </source>
</evidence>
<dbReference type="InterPro" id="IPR000330">
    <property type="entry name" value="SNF2_N"/>
</dbReference>
<evidence type="ECO:0000256" key="7">
    <source>
        <dbReference type="ARBA" id="ARBA00022833"/>
    </source>
</evidence>
<feature type="domain" description="RING-type" evidence="11">
    <location>
        <begin position="893"/>
        <end position="933"/>
    </location>
</feature>
<feature type="compositionally biased region" description="Basic and acidic residues" evidence="10">
    <location>
        <begin position="145"/>
        <end position="155"/>
    </location>
</feature>
<dbReference type="CDD" id="cd18793">
    <property type="entry name" value="SF2_C_SNF"/>
    <property type="match status" value="1"/>
</dbReference>
<name>A0AAE0MNQ6_9PEZI</name>